<sequence length="281" mass="31859">MAELIYTNEGNLTGLVKVDGNMPEVTAKGLKFHLSRDIYTEEGYFPYRTMARIGYGPSRGWEVKLGIEHWIGFSVYLEGPWLIDNLTEVIFQVKGLPDVELGEQIQPLNPILPIRIKETYIDVISRGDSRPLTIKPYENEELYNIGEYVVDEWMHFVIHYLPSYTDGLLQMWLNDRPVVGQTGPNCFNDKRGPALDFGIYKPHWRTGKTGGNDSIRERTLYIKNINIAIGSEGYNLVDPSQEEPTPPPPVDDHEEILGHIQALQTAVEDLANITEGGIELM</sequence>
<dbReference type="EMBL" id="LAZR01055027">
    <property type="protein sequence ID" value="KKK77280.1"/>
    <property type="molecule type" value="Genomic_DNA"/>
</dbReference>
<reference evidence="1" key="1">
    <citation type="journal article" date="2015" name="Nature">
        <title>Complex archaea that bridge the gap between prokaryotes and eukaryotes.</title>
        <authorList>
            <person name="Spang A."/>
            <person name="Saw J.H."/>
            <person name="Jorgensen S.L."/>
            <person name="Zaremba-Niedzwiedzka K."/>
            <person name="Martijn J."/>
            <person name="Lind A.E."/>
            <person name="van Eijk R."/>
            <person name="Schleper C."/>
            <person name="Guy L."/>
            <person name="Ettema T.J."/>
        </authorList>
    </citation>
    <scope>NUCLEOTIDE SEQUENCE</scope>
</reference>
<feature type="non-terminal residue" evidence="1">
    <location>
        <position position="281"/>
    </location>
</feature>
<protein>
    <recommendedName>
        <fullName evidence="2">GH16 domain-containing protein</fullName>
    </recommendedName>
</protein>
<gene>
    <name evidence="1" type="ORF">LCGC14_2855200</name>
</gene>
<organism evidence="1">
    <name type="scientific">marine sediment metagenome</name>
    <dbReference type="NCBI Taxonomy" id="412755"/>
    <lineage>
        <taxon>unclassified sequences</taxon>
        <taxon>metagenomes</taxon>
        <taxon>ecological metagenomes</taxon>
    </lineage>
</organism>
<proteinExistence type="predicted"/>
<evidence type="ECO:0000313" key="1">
    <source>
        <dbReference type="EMBL" id="KKK77280.1"/>
    </source>
</evidence>
<name>A0A0F8YU08_9ZZZZ</name>
<evidence type="ECO:0008006" key="2">
    <source>
        <dbReference type="Google" id="ProtNLM"/>
    </source>
</evidence>
<dbReference type="Pfam" id="PF14099">
    <property type="entry name" value="Polysacc_lyase"/>
    <property type="match status" value="1"/>
</dbReference>
<dbReference type="InterPro" id="IPR025975">
    <property type="entry name" value="Polysacc_lyase"/>
</dbReference>
<dbReference type="AlphaFoldDB" id="A0A0F8YU08"/>
<accession>A0A0F8YU08</accession>
<comment type="caution">
    <text evidence="1">The sequence shown here is derived from an EMBL/GenBank/DDBJ whole genome shotgun (WGS) entry which is preliminary data.</text>
</comment>
<dbReference type="Gene3D" id="2.60.120.200">
    <property type="match status" value="1"/>
</dbReference>